<sequence>MGDNAYLSTAYKVVRDLIFQQISAVLASFFTHKSGEEPLFLNKKYIFQRLRGENQIRLQ</sequence>
<dbReference type="EMBL" id="UOFJ01000557">
    <property type="protein sequence ID" value="VAW70888.1"/>
    <property type="molecule type" value="Genomic_DNA"/>
</dbReference>
<proteinExistence type="predicted"/>
<reference evidence="1" key="1">
    <citation type="submission" date="2018-06" db="EMBL/GenBank/DDBJ databases">
        <authorList>
            <person name="Zhirakovskaya E."/>
        </authorList>
    </citation>
    <scope>NUCLEOTIDE SEQUENCE</scope>
</reference>
<accession>A0A3B0XRM2</accession>
<evidence type="ECO:0000313" key="1">
    <source>
        <dbReference type="EMBL" id="VAW70888.1"/>
    </source>
</evidence>
<dbReference type="AlphaFoldDB" id="A0A3B0XRM2"/>
<organism evidence="1">
    <name type="scientific">hydrothermal vent metagenome</name>
    <dbReference type="NCBI Taxonomy" id="652676"/>
    <lineage>
        <taxon>unclassified sequences</taxon>
        <taxon>metagenomes</taxon>
        <taxon>ecological metagenomes</taxon>
    </lineage>
</organism>
<name>A0A3B0XRM2_9ZZZZ</name>
<gene>
    <name evidence="1" type="ORF">MNBD_GAMMA10-2043</name>
</gene>
<protein>
    <submittedName>
        <fullName evidence="1">Uncharacterized protein</fullName>
    </submittedName>
</protein>